<proteinExistence type="predicted"/>
<dbReference type="EMBL" id="ML179291">
    <property type="protein sequence ID" value="THU92009.1"/>
    <property type="molecule type" value="Genomic_DNA"/>
</dbReference>
<evidence type="ECO:0000313" key="3">
    <source>
        <dbReference type="Proteomes" id="UP000297245"/>
    </source>
</evidence>
<dbReference type="AlphaFoldDB" id="A0A4S8LRA4"/>
<sequence length="295" mass="32376">MMVHDSSDSNRRQLAHVDFKIAKMEQTVKSELLTEGMTKEDYVLVGDIIELIPAGNVNPCYCAFVTVSGVVNKVDTESHIELCPYVYNYLLKDSNAPKPSMPICTFYPDTPRWTHKPKVSSRTYVSVSGFLHSIVRTTDGMADHFEVELEKVTFLGRPFVPTGKTPATPPAGISSLAGKRLCFSYADGSPSNKKTTKTTMPQPQPQPVSVAHDSAWLQLVDESSLFFNSADFKATRLRLESTRVAYNETGKVAVLGIGMLSVISPFGNWRPCAEPTTATCGLLSMRASVGSGWLR</sequence>
<evidence type="ECO:0000256" key="1">
    <source>
        <dbReference type="SAM" id="MobiDB-lite"/>
    </source>
</evidence>
<organism evidence="2 3">
    <name type="scientific">Dendrothele bispora (strain CBS 962.96)</name>
    <dbReference type="NCBI Taxonomy" id="1314807"/>
    <lineage>
        <taxon>Eukaryota</taxon>
        <taxon>Fungi</taxon>
        <taxon>Dikarya</taxon>
        <taxon>Basidiomycota</taxon>
        <taxon>Agaricomycotina</taxon>
        <taxon>Agaricomycetes</taxon>
        <taxon>Agaricomycetidae</taxon>
        <taxon>Agaricales</taxon>
        <taxon>Agaricales incertae sedis</taxon>
        <taxon>Dendrothele</taxon>
    </lineage>
</organism>
<accession>A0A4S8LRA4</accession>
<feature type="region of interest" description="Disordered" evidence="1">
    <location>
        <begin position="189"/>
        <end position="208"/>
    </location>
</feature>
<dbReference type="OrthoDB" id="2652955at2759"/>
<protein>
    <submittedName>
        <fullName evidence="2">Uncharacterized protein</fullName>
    </submittedName>
</protein>
<gene>
    <name evidence="2" type="ORF">K435DRAFT_800809</name>
</gene>
<dbReference type="Proteomes" id="UP000297245">
    <property type="component" value="Unassembled WGS sequence"/>
</dbReference>
<keyword evidence="3" id="KW-1185">Reference proteome</keyword>
<reference evidence="2 3" key="1">
    <citation type="journal article" date="2019" name="Nat. Ecol. Evol.">
        <title>Megaphylogeny resolves global patterns of mushroom evolution.</title>
        <authorList>
            <person name="Varga T."/>
            <person name="Krizsan K."/>
            <person name="Foldi C."/>
            <person name="Dima B."/>
            <person name="Sanchez-Garcia M."/>
            <person name="Sanchez-Ramirez S."/>
            <person name="Szollosi G.J."/>
            <person name="Szarkandi J.G."/>
            <person name="Papp V."/>
            <person name="Albert L."/>
            <person name="Andreopoulos W."/>
            <person name="Angelini C."/>
            <person name="Antonin V."/>
            <person name="Barry K.W."/>
            <person name="Bougher N.L."/>
            <person name="Buchanan P."/>
            <person name="Buyck B."/>
            <person name="Bense V."/>
            <person name="Catcheside P."/>
            <person name="Chovatia M."/>
            <person name="Cooper J."/>
            <person name="Damon W."/>
            <person name="Desjardin D."/>
            <person name="Finy P."/>
            <person name="Geml J."/>
            <person name="Haridas S."/>
            <person name="Hughes K."/>
            <person name="Justo A."/>
            <person name="Karasinski D."/>
            <person name="Kautmanova I."/>
            <person name="Kiss B."/>
            <person name="Kocsube S."/>
            <person name="Kotiranta H."/>
            <person name="LaButti K.M."/>
            <person name="Lechner B.E."/>
            <person name="Liimatainen K."/>
            <person name="Lipzen A."/>
            <person name="Lukacs Z."/>
            <person name="Mihaltcheva S."/>
            <person name="Morgado L.N."/>
            <person name="Niskanen T."/>
            <person name="Noordeloos M.E."/>
            <person name="Ohm R.A."/>
            <person name="Ortiz-Santana B."/>
            <person name="Ovrebo C."/>
            <person name="Racz N."/>
            <person name="Riley R."/>
            <person name="Savchenko A."/>
            <person name="Shiryaev A."/>
            <person name="Soop K."/>
            <person name="Spirin V."/>
            <person name="Szebenyi C."/>
            <person name="Tomsovsky M."/>
            <person name="Tulloss R.E."/>
            <person name="Uehling J."/>
            <person name="Grigoriev I.V."/>
            <person name="Vagvolgyi C."/>
            <person name="Papp T."/>
            <person name="Martin F.M."/>
            <person name="Miettinen O."/>
            <person name="Hibbett D.S."/>
            <person name="Nagy L.G."/>
        </authorList>
    </citation>
    <scope>NUCLEOTIDE SEQUENCE [LARGE SCALE GENOMIC DNA]</scope>
    <source>
        <strain evidence="2 3">CBS 962.96</strain>
    </source>
</reference>
<name>A0A4S8LRA4_DENBC</name>
<evidence type="ECO:0000313" key="2">
    <source>
        <dbReference type="EMBL" id="THU92009.1"/>
    </source>
</evidence>